<sequence>MRIKSVVKLHTANRFTFFGMPFMIAGIAFAIILTVGIFANVVTGGQDLEDMYMGMTWNGAIFALLGPLMGFGITSMTQYFPLATGLGLTRWEFARGTGLIFVANAAMFSVFVTLGKMIEEATSGWGLQVRFFNVFYTGIGPAWQTLVQTFLLILAFMFIGAAAATAVNRWGQMALWAGLLVMLVVILVAGMTAFINEEFLAWLISLLSMGWLPWMGVLLTVGVVSAVAWMTLVRRAQAR</sequence>
<feature type="transmembrane region" description="Helical" evidence="1">
    <location>
        <begin position="55"/>
        <end position="73"/>
    </location>
</feature>
<accession>A0A2A9DVF1</accession>
<dbReference type="Proteomes" id="UP000221369">
    <property type="component" value="Unassembled WGS sequence"/>
</dbReference>
<dbReference type="EMBL" id="PDJE01000001">
    <property type="protein sequence ID" value="PFG30125.1"/>
    <property type="molecule type" value="Genomic_DNA"/>
</dbReference>
<proteinExistence type="predicted"/>
<keyword evidence="1" id="KW-0472">Membrane</keyword>
<evidence type="ECO:0000313" key="3">
    <source>
        <dbReference type="Proteomes" id="UP000221369"/>
    </source>
</evidence>
<name>A0A2A9DVF1_9MICO</name>
<feature type="transmembrane region" description="Helical" evidence="1">
    <location>
        <begin position="174"/>
        <end position="195"/>
    </location>
</feature>
<feature type="transmembrane region" description="Helical" evidence="1">
    <location>
        <begin position="93"/>
        <end position="115"/>
    </location>
</feature>
<feature type="transmembrane region" description="Helical" evidence="1">
    <location>
        <begin position="149"/>
        <end position="167"/>
    </location>
</feature>
<feature type="transmembrane region" description="Helical" evidence="1">
    <location>
        <begin position="211"/>
        <end position="233"/>
    </location>
</feature>
<evidence type="ECO:0000313" key="2">
    <source>
        <dbReference type="EMBL" id="PFG30125.1"/>
    </source>
</evidence>
<evidence type="ECO:0000256" key="1">
    <source>
        <dbReference type="SAM" id="Phobius"/>
    </source>
</evidence>
<keyword evidence="1" id="KW-1133">Transmembrane helix</keyword>
<evidence type="ECO:0008006" key="4">
    <source>
        <dbReference type="Google" id="ProtNLM"/>
    </source>
</evidence>
<keyword evidence="3" id="KW-1185">Reference proteome</keyword>
<reference evidence="2 3" key="1">
    <citation type="submission" date="2017-10" db="EMBL/GenBank/DDBJ databases">
        <title>Sequencing the genomes of 1000 actinobacteria strains.</title>
        <authorList>
            <person name="Klenk H.-P."/>
        </authorList>
    </citation>
    <scope>NUCLEOTIDE SEQUENCE [LARGE SCALE GENOMIC DNA]</scope>
    <source>
        <strain evidence="2 3">DSM 21798</strain>
    </source>
</reference>
<dbReference type="RefSeq" id="WP_098409216.1">
    <property type="nucleotide sequence ID" value="NZ_PDJE01000001.1"/>
</dbReference>
<gene>
    <name evidence="2" type="ORF">ATJ78_1046</name>
</gene>
<comment type="caution">
    <text evidence="2">The sequence shown here is derived from an EMBL/GenBank/DDBJ whole genome shotgun (WGS) entry which is preliminary data.</text>
</comment>
<dbReference type="AlphaFoldDB" id="A0A2A9DVF1"/>
<feature type="transmembrane region" description="Helical" evidence="1">
    <location>
        <begin position="20"/>
        <end position="43"/>
    </location>
</feature>
<protein>
    <recommendedName>
        <fullName evidence="4">ABC-2 family transporter</fullName>
    </recommendedName>
</protein>
<keyword evidence="1" id="KW-0812">Transmembrane</keyword>
<organism evidence="2 3">
    <name type="scientific">Paramicrobacterium agarici</name>
    <dbReference type="NCBI Taxonomy" id="630514"/>
    <lineage>
        <taxon>Bacteria</taxon>
        <taxon>Bacillati</taxon>
        <taxon>Actinomycetota</taxon>
        <taxon>Actinomycetes</taxon>
        <taxon>Micrococcales</taxon>
        <taxon>Microbacteriaceae</taxon>
        <taxon>Paramicrobacterium</taxon>
    </lineage>
</organism>